<dbReference type="OrthoDB" id="4483486at2"/>
<dbReference type="AlphaFoldDB" id="A0A1E5PFL8"/>
<dbReference type="EMBL" id="MEHJ01000001">
    <property type="protein sequence ID" value="OEJ28332.1"/>
    <property type="molecule type" value="Genomic_DNA"/>
</dbReference>
<dbReference type="RefSeq" id="WP_069775375.1">
    <property type="nucleotide sequence ID" value="NZ_MEHI01000001.1"/>
</dbReference>
<protein>
    <submittedName>
        <fullName evidence="1">Polyketide cyclase</fullName>
    </submittedName>
</protein>
<dbReference type="STRING" id="285458.BGM19_05275"/>
<dbReference type="Gene3D" id="3.30.530.20">
    <property type="match status" value="1"/>
</dbReference>
<dbReference type="SUPFAM" id="SSF55961">
    <property type="entry name" value="Bet v1-like"/>
    <property type="match status" value="1"/>
</dbReference>
<dbReference type="InterPro" id="IPR019587">
    <property type="entry name" value="Polyketide_cyclase/dehydratase"/>
</dbReference>
<reference evidence="1 2" key="1">
    <citation type="submission" date="2016-08" db="EMBL/GenBank/DDBJ databases">
        <title>Complete genome sequence of Streptomyces agglomeratus strain 6-3-2, a novel anti-MRSA actinomycete isolated from Wuli of Tebit, China.</title>
        <authorList>
            <person name="Chen X."/>
        </authorList>
    </citation>
    <scope>NUCLEOTIDE SEQUENCE [LARGE SCALE GENOMIC DNA]</scope>
    <source>
        <strain evidence="1 2">6-3-2</strain>
    </source>
</reference>
<dbReference type="InterPro" id="IPR023393">
    <property type="entry name" value="START-like_dom_sf"/>
</dbReference>
<keyword evidence="2" id="KW-1185">Reference proteome</keyword>
<dbReference type="Pfam" id="PF10604">
    <property type="entry name" value="Polyketide_cyc2"/>
    <property type="match status" value="1"/>
</dbReference>
<name>A0A1E5PFL8_9ACTN</name>
<evidence type="ECO:0000313" key="2">
    <source>
        <dbReference type="Proteomes" id="UP000095759"/>
    </source>
</evidence>
<accession>A0A1E5PFL8</accession>
<proteinExistence type="predicted"/>
<sequence length="152" mass="16401">MAVRHQLIRTSPEAVWEVLADGSRYSDWVVGTSDSKPGTGHWPEVGSTIDYMVPVGPWTLTGETIVRRAEPPYELELEVDSGPLGTARIAIEIRPWGNDALVILDEHPLRGVGGALHNAALDAVIQLRHRSMLGRLAKVVEGAAARRAGVPA</sequence>
<evidence type="ECO:0000313" key="1">
    <source>
        <dbReference type="EMBL" id="OEJ28332.1"/>
    </source>
</evidence>
<gene>
    <name evidence="1" type="ORF">AS594_31460</name>
</gene>
<dbReference type="CDD" id="cd07812">
    <property type="entry name" value="SRPBCC"/>
    <property type="match status" value="1"/>
</dbReference>
<dbReference type="Proteomes" id="UP000095759">
    <property type="component" value="Unassembled WGS sequence"/>
</dbReference>
<organism evidence="1 2">
    <name type="scientific">Streptomyces agglomeratus</name>
    <dbReference type="NCBI Taxonomy" id="285458"/>
    <lineage>
        <taxon>Bacteria</taxon>
        <taxon>Bacillati</taxon>
        <taxon>Actinomycetota</taxon>
        <taxon>Actinomycetes</taxon>
        <taxon>Kitasatosporales</taxon>
        <taxon>Streptomycetaceae</taxon>
        <taxon>Streptomyces</taxon>
    </lineage>
</organism>
<comment type="caution">
    <text evidence="1">The sequence shown here is derived from an EMBL/GenBank/DDBJ whole genome shotgun (WGS) entry which is preliminary data.</text>
</comment>